<dbReference type="InterPro" id="IPR014031">
    <property type="entry name" value="Ketoacyl_synth_C"/>
</dbReference>
<dbReference type="InParanoid" id="E3JCX0"/>
<keyword evidence="4 11" id="KW-0808">Transferase</keyword>
<feature type="region of interest" description="Disordered" evidence="8">
    <location>
        <begin position="463"/>
        <end position="502"/>
    </location>
</feature>
<dbReference type="GO" id="GO:0004312">
    <property type="term" value="F:fatty acid synthase activity"/>
    <property type="evidence" value="ECO:0007669"/>
    <property type="project" value="TreeGrafter"/>
</dbReference>
<dbReference type="InterPro" id="IPR055123">
    <property type="entry name" value="SpnB-like_Rossmann"/>
</dbReference>
<dbReference type="InterPro" id="IPR009081">
    <property type="entry name" value="PP-bd_ACP"/>
</dbReference>
<dbReference type="InterPro" id="IPR016039">
    <property type="entry name" value="Thiolase-like"/>
</dbReference>
<keyword evidence="5" id="KW-0045">Antibiotic biosynthesis</keyword>
<dbReference type="InterPro" id="IPR036291">
    <property type="entry name" value="NAD(P)-bd_dom_sf"/>
</dbReference>
<dbReference type="eggNOG" id="COG3321">
    <property type="taxonomic scope" value="Bacteria"/>
</dbReference>
<dbReference type="EMBL" id="CP002299">
    <property type="protein sequence ID" value="ADP81109.1"/>
    <property type="molecule type" value="Genomic_DNA"/>
</dbReference>
<evidence type="ECO:0000256" key="8">
    <source>
        <dbReference type="SAM" id="MobiDB-lite"/>
    </source>
</evidence>
<dbReference type="SMART" id="SM01294">
    <property type="entry name" value="PKS_PP_betabranch"/>
    <property type="match status" value="1"/>
</dbReference>
<evidence type="ECO:0000256" key="2">
    <source>
        <dbReference type="ARBA" id="ARBA00022450"/>
    </source>
</evidence>
<dbReference type="KEGG" id="fri:FraEuI1c_3086"/>
<evidence type="ECO:0000256" key="4">
    <source>
        <dbReference type="ARBA" id="ARBA00022679"/>
    </source>
</evidence>
<dbReference type="Proteomes" id="UP000002484">
    <property type="component" value="Chromosome"/>
</dbReference>
<dbReference type="SUPFAM" id="SSF53474">
    <property type="entry name" value="alpha/beta-Hydrolases"/>
    <property type="match status" value="1"/>
</dbReference>
<keyword evidence="2" id="KW-0596">Phosphopantetheine</keyword>
<dbReference type="PANTHER" id="PTHR43775">
    <property type="entry name" value="FATTY ACID SYNTHASE"/>
    <property type="match status" value="1"/>
</dbReference>
<dbReference type="SMART" id="SM00825">
    <property type="entry name" value="PKS_KS"/>
    <property type="match status" value="1"/>
</dbReference>
<feature type="region of interest" description="Disordered" evidence="8">
    <location>
        <begin position="966"/>
        <end position="986"/>
    </location>
</feature>
<comment type="cofactor">
    <cofactor evidence="1">
        <name>pantetheine 4'-phosphate</name>
        <dbReference type="ChEBI" id="CHEBI:47942"/>
    </cofactor>
</comment>
<dbReference type="InterPro" id="IPR014043">
    <property type="entry name" value="Acyl_transferase_dom"/>
</dbReference>
<dbReference type="InterPro" id="IPR016035">
    <property type="entry name" value="Acyl_Trfase/lysoPLipase"/>
</dbReference>
<evidence type="ECO:0000256" key="3">
    <source>
        <dbReference type="ARBA" id="ARBA00022553"/>
    </source>
</evidence>
<dbReference type="PROSITE" id="PS00606">
    <property type="entry name" value="KS3_1"/>
    <property type="match status" value="1"/>
</dbReference>
<dbReference type="FunFam" id="3.40.47.10:FF:000019">
    <property type="entry name" value="Polyketide synthase type I"/>
    <property type="match status" value="1"/>
</dbReference>
<dbReference type="PROSITE" id="PS00012">
    <property type="entry name" value="PHOSPHOPANTETHEINE"/>
    <property type="match status" value="1"/>
</dbReference>
<dbReference type="HOGENOM" id="CLU_000022_16_6_11"/>
<dbReference type="Pfam" id="PF22953">
    <property type="entry name" value="SpnB_Rossmann"/>
    <property type="match status" value="1"/>
</dbReference>
<dbReference type="Pfam" id="PF00550">
    <property type="entry name" value="PP-binding"/>
    <property type="match status" value="1"/>
</dbReference>
<dbReference type="SMART" id="SM00827">
    <property type="entry name" value="PKS_AT"/>
    <property type="match status" value="1"/>
</dbReference>
<dbReference type="GO" id="GO:0004315">
    <property type="term" value="F:3-oxoacyl-[acyl-carrier-protein] synthase activity"/>
    <property type="evidence" value="ECO:0007669"/>
    <property type="project" value="InterPro"/>
</dbReference>
<feature type="compositionally biased region" description="Low complexity" evidence="8">
    <location>
        <begin position="463"/>
        <end position="491"/>
    </location>
</feature>
<evidence type="ECO:0000313" key="12">
    <source>
        <dbReference type="Proteomes" id="UP000002484"/>
    </source>
</evidence>
<dbReference type="InterPro" id="IPR020802">
    <property type="entry name" value="TesA-like"/>
</dbReference>
<dbReference type="CDD" id="cd00833">
    <property type="entry name" value="PKS"/>
    <property type="match status" value="1"/>
</dbReference>
<dbReference type="RefSeq" id="WP_013424227.1">
    <property type="nucleotide sequence ID" value="NC_014666.1"/>
</dbReference>
<dbReference type="InterPro" id="IPR015083">
    <property type="entry name" value="NorB/c/GfsB-D-like_docking"/>
</dbReference>
<dbReference type="InterPro" id="IPR050091">
    <property type="entry name" value="PKS_NRPS_Biosynth_Enz"/>
</dbReference>
<dbReference type="GO" id="GO:0047879">
    <property type="term" value="F:erythronolide synthase activity"/>
    <property type="evidence" value="ECO:0007669"/>
    <property type="project" value="UniProtKB-EC"/>
</dbReference>
<dbReference type="InterPro" id="IPR001227">
    <property type="entry name" value="Ac_transferase_dom_sf"/>
</dbReference>
<proteinExistence type="predicted"/>
<dbReference type="Pfam" id="PF00698">
    <property type="entry name" value="Acyl_transf_1"/>
    <property type="match status" value="1"/>
</dbReference>
<dbReference type="Gene3D" id="3.40.50.11460">
    <property type="match status" value="1"/>
</dbReference>
<dbReference type="InterPro" id="IPR020841">
    <property type="entry name" value="PKS_Beta-ketoAc_synthase_dom"/>
</dbReference>
<dbReference type="Pfam" id="PF02801">
    <property type="entry name" value="Ketoacyl-synt_C"/>
    <property type="match status" value="1"/>
</dbReference>
<evidence type="ECO:0000259" key="10">
    <source>
        <dbReference type="PROSITE" id="PS52004"/>
    </source>
</evidence>
<dbReference type="Gene3D" id="3.40.47.10">
    <property type="match status" value="1"/>
</dbReference>
<dbReference type="InterPro" id="IPR014030">
    <property type="entry name" value="Ketoacyl_synth_N"/>
</dbReference>
<dbReference type="InterPro" id="IPR001031">
    <property type="entry name" value="Thioesterase"/>
</dbReference>
<dbReference type="GO" id="GO:0006633">
    <property type="term" value="P:fatty acid biosynthetic process"/>
    <property type="evidence" value="ECO:0007669"/>
    <property type="project" value="InterPro"/>
</dbReference>
<dbReference type="PROSITE" id="PS52004">
    <property type="entry name" value="KS3_2"/>
    <property type="match status" value="1"/>
</dbReference>
<dbReference type="GO" id="GO:0031177">
    <property type="term" value="F:phosphopantetheine binding"/>
    <property type="evidence" value="ECO:0007669"/>
    <property type="project" value="InterPro"/>
</dbReference>
<evidence type="ECO:0000256" key="1">
    <source>
        <dbReference type="ARBA" id="ARBA00001957"/>
    </source>
</evidence>
<dbReference type="InterPro" id="IPR018201">
    <property type="entry name" value="Ketoacyl_synth_AS"/>
</dbReference>
<dbReference type="InterPro" id="IPR032821">
    <property type="entry name" value="PKS_assoc"/>
</dbReference>
<dbReference type="SUPFAM" id="SSF55048">
    <property type="entry name" value="Probable ACP-binding domain of malonyl-CoA ACP transacylase"/>
    <property type="match status" value="1"/>
</dbReference>
<evidence type="ECO:0000256" key="6">
    <source>
        <dbReference type="ARBA" id="ARBA00023268"/>
    </source>
</evidence>
<organism evidence="11 12">
    <name type="scientific">Pseudofrankia inefficax (strain DSM 45817 / CECT 9037 / DDB 130130 / EuI1c)</name>
    <name type="common">Frankia inefficax</name>
    <dbReference type="NCBI Taxonomy" id="298654"/>
    <lineage>
        <taxon>Bacteria</taxon>
        <taxon>Bacillati</taxon>
        <taxon>Actinomycetota</taxon>
        <taxon>Actinomycetes</taxon>
        <taxon>Frankiales</taxon>
        <taxon>Frankiaceae</taxon>
        <taxon>Pseudofrankia</taxon>
    </lineage>
</organism>
<dbReference type="InterPro" id="IPR029058">
    <property type="entry name" value="AB_hydrolase_fold"/>
</dbReference>
<dbReference type="InterPro" id="IPR036736">
    <property type="entry name" value="ACP-like_sf"/>
</dbReference>
<dbReference type="InterPro" id="IPR020806">
    <property type="entry name" value="PKS_PP-bd"/>
</dbReference>
<feature type="domain" description="Ketosynthase family 3 (KS3)" evidence="10">
    <location>
        <begin position="34"/>
        <end position="460"/>
    </location>
</feature>
<feature type="domain" description="Carrier" evidence="9">
    <location>
        <begin position="1224"/>
        <end position="1299"/>
    </location>
</feature>
<dbReference type="Pfam" id="PF00975">
    <property type="entry name" value="Thioesterase"/>
    <property type="match status" value="1"/>
</dbReference>
<dbReference type="EC" id="2.3.1.94" evidence="11"/>
<dbReference type="SMART" id="SM00823">
    <property type="entry name" value="PKS_PP"/>
    <property type="match status" value="1"/>
</dbReference>
<accession>E3JCX0</accession>
<dbReference type="Gene3D" id="3.30.70.3290">
    <property type="match status" value="1"/>
</dbReference>
<dbReference type="STRING" id="298654.FraEuI1c_3086"/>
<reference evidence="11 12" key="1">
    <citation type="submission" date="2010-10" db="EMBL/GenBank/DDBJ databases">
        <title>Complete sequence of Frankia sp. EuI1c.</title>
        <authorList>
            <consortium name="US DOE Joint Genome Institute"/>
            <person name="Lucas S."/>
            <person name="Copeland A."/>
            <person name="Lapidus A."/>
            <person name="Cheng J.-F."/>
            <person name="Bruce D."/>
            <person name="Goodwin L."/>
            <person name="Pitluck S."/>
            <person name="Chertkov O."/>
            <person name="Detter J.C."/>
            <person name="Han C."/>
            <person name="Tapia R."/>
            <person name="Land M."/>
            <person name="Hauser L."/>
            <person name="Jeffries C."/>
            <person name="Kyrpides N."/>
            <person name="Ivanova N."/>
            <person name="Mikhailova N."/>
            <person name="Beauchemin N."/>
            <person name="Sen A."/>
            <person name="Sur S.A."/>
            <person name="Gtari M."/>
            <person name="Wall L."/>
            <person name="Tisa L."/>
            <person name="Woyke T."/>
        </authorList>
    </citation>
    <scope>NUCLEOTIDE SEQUENCE [LARGE SCALE GENOMIC DNA]</scope>
    <source>
        <strain evidence="12">DSM 45817 / CECT 9037 / EuI1c</strain>
    </source>
</reference>
<name>E3JCX0_PSEI1</name>
<dbReference type="Gene3D" id="1.10.1200.10">
    <property type="entry name" value="ACP-like"/>
    <property type="match status" value="1"/>
</dbReference>
<dbReference type="Pfam" id="PF08990">
    <property type="entry name" value="Docking"/>
    <property type="match status" value="1"/>
</dbReference>
<dbReference type="InterPro" id="IPR006162">
    <property type="entry name" value="Ppantetheine_attach_site"/>
</dbReference>
<dbReference type="PROSITE" id="PS50075">
    <property type="entry name" value="CARRIER"/>
    <property type="match status" value="1"/>
</dbReference>
<keyword evidence="3" id="KW-0597">Phosphoprotein</keyword>
<dbReference type="SUPFAM" id="SSF52151">
    <property type="entry name" value="FabD/lysophospholipase-like"/>
    <property type="match status" value="1"/>
</dbReference>
<dbReference type="Gene3D" id="3.40.366.10">
    <property type="entry name" value="Malonyl-Coenzyme A Acyl Carrier Protein, domain 2"/>
    <property type="match status" value="1"/>
</dbReference>
<dbReference type="Pfam" id="PF00109">
    <property type="entry name" value="ketoacyl-synt"/>
    <property type="match status" value="1"/>
</dbReference>
<keyword evidence="6" id="KW-0511">Multifunctional enzyme</keyword>
<evidence type="ECO:0000313" key="11">
    <source>
        <dbReference type="EMBL" id="ADP81109.1"/>
    </source>
</evidence>
<dbReference type="Pfam" id="PF16197">
    <property type="entry name" value="KAsynt_C_assoc"/>
    <property type="match status" value="1"/>
</dbReference>
<evidence type="ECO:0000256" key="5">
    <source>
        <dbReference type="ARBA" id="ARBA00023194"/>
    </source>
</evidence>
<dbReference type="SUPFAM" id="SSF51735">
    <property type="entry name" value="NAD(P)-binding Rossmann-fold domains"/>
    <property type="match status" value="1"/>
</dbReference>
<gene>
    <name evidence="11" type="ordered locus">FraEuI1c_3086</name>
</gene>
<dbReference type="FunFam" id="1.10.1200.10:FF:000007">
    <property type="entry name" value="Probable polyketide synthase pks17"/>
    <property type="match status" value="1"/>
</dbReference>
<sequence length="1611" mass="167475" precursor="true">MAAQDEKLREYLRRALADARTAQRRLREVESAGREPIAIISAACRLPGGVDSPDDLWRLVAEGRDAIGPFPTDRGWDLDGLYDPDPDTPGTAYTRHGGFLAGVADFDAAFFGISPREALATDPQQRLLLEKAWELFERGGLDPTSLRGTRTAVFTGVAGGDYAPGLYDTPQELEGYLGTGNLRSVASGRIAYTFGLEGPAVTVDTACSSSLVAIHLAAQSLRSRESDLALAGGVTVMTTPQGFVDFARQRGLAPDGRCKAFAAAADGTGWSEGVGLLLLERLSDARRLGHDVLAVVRGGAVNQDGASNGLSAPNGPAQQRVIHAALASARLRPDQVDVVEGHGTGTTLGDPIEAQALLATYGQDRPEAAPLWLGSLKSNVGHTQAAAGVAGVIKMIGAIRHGLLPKTLHVDAPSPVVDWDAGAVRLLTEARPWPETGAPRRAAVSSFGVSGTNAHLILEQAPPTAEGAAGTAGDGPPDQTDGSDGSAQAGQPGPPEAPVVPGALPWVLSAKTAPALRASAARLAAAYDGQPGEPPRPLDVAHALATTRARLGHRAVVVAADLGGFRDGLLALARQQEHPAVAVGAPTGGLAFLFAGQGSQRAGAGAELYRTFPVFAAAFDEAAAALDTALAGATAHPIARVAFAGALAEAGSPPAGVIDPALIDQTLYTQPVLFALETALFRLLAAWGVRPAHVAGHSIGELAAAHAACVLSLADAATLVAARARLMQALPAGGAMVAVEAAEAEVRSALEAFDGSGPAAGGAADIAAVNGPRSVVVSGDERAVLALAARLADDGRRTRRLAVSHAFHSPHVDAVLAEFRAVATTLTYREPAIPVVSALTGQPPRPGELTDPEYWVRHVRAAVRFADVVERLHAARTGTYLELGPDATLSGLAARTLGARERAGATVPLLRKGRPEVASLLRALGQAHVRGAAVTWSALTEDLSPARVELPTYAFERRRFWLEPARGPRGAGRPLSGPAGSGAGQPAAEAVDDLTEVRWEAARRPAGPARGRWAVVGADPDAAGLALRIVGVDVVEFADLAATRAALAAGEQPPDYLLVPVAGAPPGETLDGGGPAAVRPGGRSSPADIATLLAEETLAGATVVAVTQRAVAADPDLDLDLAATQAWEHLRAALLDEPKRLVLVDVDGSEAAFQALPTALALARDDGEIQLAVRDSIVLLPRLARPRPDGPTRLGPAGPDGLGPAGEGTWTRRLAEAAEDERAKLLRVLVVTDTAAVLGHDDAEAIDDDAEFADLGVDSLAAVQLRNRLGAATGLELAPTVTFDHPTPAALAAFVGEELLRAADARSRQPDTAAGGSRQGPLTALFRALGAADRYDEAGAVIGLASVLRERFDAAAVAENTPRPAQLGGGPKLPRIVCFPALSAISGPHEYARFGNLLRGGRDVLVPRSPGYAEDDLLPDSAETYVHLLTETVVPWVGSDPFVLVGRSMGGTIAYAVAHRLEQLGLRPAGLALVDSYPLEAATLEGLREWWLAAMLRGMLDRIEQYQLVWSDSSLTTMGGYIRLFDGWRPPPLRSPVLLLRATEPIPGTIIDPTGARDWRAFWPGASDVVDVPGDHFTILEDHCATTVAAIETWIEGLDWSGQNTDRENQQ</sequence>
<protein>
    <submittedName>
        <fullName evidence="11">6-deoxyerythronolide-B synthase</fullName>
        <ecNumber evidence="11">2.3.1.94</ecNumber>
    </submittedName>
</protein>
<dbReference type="InterPro" id="IPR016036">
    <property type="entry name" value="Malonyl_transacylase_ACP-bd"/>
</dbReference>
<dbReference type="SMART" id="SM00824">
    <property type="entry name" value="PKS_TE"/>
    <property type="match status" value="1"/>
</dbReference>
<dbReference type="PANTHER" id="PTHR43775:SF51">
    <property type="entry name" value="INACTIVE PHENOLPHTHIOCEROL SYNTHESIS POLYKETIDE SYNTHASE TYPE I PKS1-RELATED"/>
    <property type="match status" value="1"/>
</dbReference>
<evidence type="ECO:0000259" key="9">
    <source>
        <dbReference type="PROSITE" id="PS50075"/>
    </source>
</evidence>
<dbReference type="OrthoDB" id="3202594at2"/>
<dbReference type="GO" id="GO:0033068">
    <property type="term" value="P:macrolide biosynthetic process"/>
    <property type="evidence" value="ECO:0007669"/>
    <property type="project" value="UniProtKB-ARBA"/>
</dbReference>
<keyword evidence="12" id="KW-1185">Reference proteome</keyword>
<dbReference type="SUPFAM" id="SSF53901">
    <property type="entry name" value="Thiolase-like"/>
    <property type="match status" value="1"/>
</dbReference>
<dbReference type="Gene3D" id="3.40.50.1820">
    <property type="entry name" value="alpha/beta hydrolase"/>
    <property type="match status" value="1"/>
</dbReference>
<evidence type="ECO:0000256" key="7">
    <source>
        <dbReference type="ARBA" id="ARBA00023315"/>
    </source>
</evidence>
<keyword evidence="7 11" id="KW-0012">Acyltransferase</keyword>